<organism evidence="2 3">
    <name type="scientific">Paraburkholderia phenazinium</name>
    <dbReference type="NCBI Taxonomy" id="60549"/>
    <lineage>
        <taxon>Bacteria</taxon>
        <taxon>Pseudomonadati</taxon>
        <taxon>Pseudomonadota</taxon>
        <taxon>Betaproteobacteria</taxon>
        <taxon>Burkholderiales</taxon>
        <taxon>Burkholderiaceae</taxon>
        <taxon>Paraburkholderia</taxon>
    </lineage>
</organism>
<gene>
    <name evidence="2" type="ORF">SAMN05444168_4951</name>
</gene>
<dbReference type="PANTHER" id="PTHR34109">
    <property type="entry name" value="BNAUNNG04460D PROTEIN-RELATED"/>
    <property type="match status" value="1"/>
</dbReference>
<evidence type="ECO:0000313" key="3">
    <source>
        <dbReference type="Proteomes" id="UP000184693"/>
    </source>
</evidence>
<dbReference type="EMBL" id="FSRM01000002">
    <property type="protein sequence ID" value="SIO47386.1"/>
    <property type="molecule type" value="Genomic_DNA"/>
</dbReference>
<reference evidence="2 3" key="1">
    <citation type="submission" date="2016-11" db="EMBL/GenBank/DDBJ databases">
        <authorList>
            <person name="Jaros S."/>
            <person name="Januszkiewicz K."/>
            <person name="Wedrychowicz H."/>
        </authorList>
    </citation>
    <scope>NUCLEOTIDE SEQUENCE [LARGE SCALE GENOMIC DNA]</scope>
    <source>
        <strain evidence="2 3">GAS86</strain>
    </source>
</reference>
<dbReference type="Pfam" id="PF00903">
    <property type="entry name" value="Glyoxalase"/>
    <property type="match status" value="1"/>
</dbReference>
<evidence type="ECO:0000259" key="1">
    <source>
        <dbReference type="PROSITE" id="PS51819"/>
    </source>
</evidence>
<dbReference type="InterPro" id="IPR029068">
    <property type="entry name" value="Glyas_Bleomycin-R_OHBP_Dase"/>
</dbReference>
<dbReference type="OrthoDB" id="9806868at2"/>
<proteinExistence type="predicted"/>
<dbReference type="Gene3D" id="3.30.720.110">
    <property type="match status" value="1"/>
</dbReference>
<protein>
    <submittedName>
        <fullName evidence="2">Uncharacterized conserved protein PhnB, glyoxalase superfamily</fullName>
    </submittedName>
</protein>
<dbReference type="Proteomes" id="UP000184693">
    <property type="component" value="Unassembled WGS sequence"/>
</dbReference>
<accession>A0A1N6JTK4</accession>
<name>A0A1N6JTK4_9BURK</name>
<evidence type="ECO:0000313" key="2">
    <source>
        <dbReference type="EMBL" id="SIO47386.1"/>
    </source>
</evidence>
<dbReference type="RefSeq" id="WP_074266993.1">
    <property type="nucleotide sequence ID" value="NZ_FSRM01000002.1"/>
</dbReference>
<sequence>MSEALSRPSLGAAVYYDDPLAALDWLEKAFGFERQFVVTDNDGQLAHSEMRFGDSYVMVCRAWAEDMASPKSIGGRNTQSVHVQLRDGIDEHCVRARAAGAVITREPADQFYGDRVYAARDPEGHVWSFGQTLREVSREEAERVSGHKIDGWV</sequence>
<dbReference type="Gene3D" id="3.30.720.120">
    <property type="match status" value="1"/>
</dbReference>
<dbReference type="PROSITE" id="PS51819">
    <property type="entry name" value="VOC"/>
    <property type="match status" value="1"/>
</dbReference>
<dbReference type="SUPFAM" id="SSF54593">
    <property type="entry name" value="Glyoxalase/Bleomycin resistance protein/Dihydroxybiphenyl dioxygenase"/>
    <property type="match status" value="1"/>
</dbReference>
<dbReference type="AlphaFoldDB" id="A0A1N6JTK4"/>
<dbReference type="InterPro" id="IPR037523">
    <property type="entry name" value="VOC_core"/>
</dbReference>
<dbReference type="InterPro" id="IPR004360">
    <property type="entry name" value="Glyas_Fos-R_dOase_dom"/>
</dbReference>
<dbReference type="PANTHER" id="PTHR34109:SF1">
    <property type="entry name" value="VOC DOMAIN-CONTAINING PROTEIN"/>
    <property type="match status" value="1"/>
</dbReference>
<feature type="domain" description="VOC" evidence="1">
    <location>
        <begin position="8"/>
        <end position="132"/>
    </location>
</feature>